<comment type="caution">
    <text evidence="1">The sequence shown here is derived from an EMBL/GenBank/DDBJ whole genome shotgun (WGS) entry which is preliminary data.</text>
</comment>
<keyword evidence="2" id="KW-1185">Reference proteome</keyword>
<sequence>MQKNTVNKIRFKCEAKLRGGFYVDPEAKLSFIIHIYGGYLKLVPLVRWTCGHEALLGFDFISNLLGSVMMDCAIKSMIPWTFLANLDSNEISDKSVPTPSVEPQGGRNLFFEC</sequence>
<dbReference type="AlphaFoldDB" id="A0AAV1WQ88"/>
<reference evidence="1 2" key="1">
    <citation type="submission" date="2024-03" db="EMBL/GenBank/DDBJ databases">
        <authorList>
            <person name="Martinez-Hernandez J."/>
        </authorList>
    </citation>
    <scope>NUCLEOTIDE SEQUENCE [LARGE SCALE GENOMIC DNA]</scope>
</reference>
<evidence type="ECO:0000313" key="2">
    <source>
        <dbReference type="Proteomes" id="UP001497480"/>
    </source>
</evidence>
<dbReference type="Proteomes" id="UP001497480">
    <property type="component" value="Unassembled WGS sequence"/>
</dbReference>
<evidence type="ECO:0000313" key="1">
    <source>
        <dbReference type="EMBL" id="CAL0311138.1"/>
    </source>
</evidence>
<gene>
    <name evidence="1" type="ORF">LLUT_LOCUS12198</name>
</gene>
<accession>A0AAV1WQ88</accession>
<dbReference type="EMBL" id="CAXHTB010000008">
    <property type="protein sequence ID" value="CAL0311138.1"/>
    <property type="molecule type" value="Genomic_DNA"/>
</dbReference>
<protein>
    <submittedName>
        <fullName evidence="1">Uncharacterized protein</fullName>
    </submittedName>
</protein>
<organism evidence="1 2">
    <name type="scientific">Lupinus luteus</name>
    <name type="common">European yellow lupine</name>
    <dbReference type="NCBI Taxonomy" id="3873"/>
    <lineage>
        <taxon>Eukaryota</taxon>
        <taxon>Viridiplantae</taxon>
        <taxon>Streptophyta</taxon>
        <taxon>Embryophyta</taxon>
        <taxon>Tracheophyta</taxon>
        <taxon>Spermatophyta</taxon>
        <taxon>Magnoliopsida</taxon>
        <taxon>eudicotyledons</taxon>
        <taxon>Gunneridae</taxon>
        <taxon>Pentapetalae</taxon>
        <taxon>rosids</taxon>
        <taxon>fabids</taxon>
        <taxon>Fabales</taxon>
        <taxon>Fabaceae</taxon>
        <taxon>Papilionoideae</taxon>
        <taxon>50 kb inversion clade</taxon>
        <taxon>genistoids sensu lato</taxon>
        <taxon>core genistoids</taxon>
        <taxon>Genisteae</taxon>
        <taxon>Lupinus</taxon>
    </lineage>
</organism>
<name>A0AAV1WQ88_LUPLU</name>
<proteinExistence type="predicted"/>